<dbReference type="KEGG" id="noa:BKM31_37675"/>
<feature type="domain" description="Glucose-methanol-choline oxidoreductase N-terminal" evidence="8">
    <location>
        <begin position="83"/>
        <end position="106"/>
    </location>
</feature>
<accession>A0A1V0AL63</accession>
<evidence type="ECO:0000259" key="8">
    <source>
        <dbReference type="PROSITE" id="PS00623"/>
    </source>
</evidence>
<evidence type="ECO:0000256" key="4">
    <source>
        <dbReference type="ARBA" id="ARBA00022827"/>
    </source>
</evidence>
<dbReference type="PANTHER" id="PTHR11552">
    <property type="entry name" value="GLUCOSE-METHANOL-CHOLINE GMC OXIDOREDUCTASE"/>
    <property type="match status" value="1"/>
</dbReference>
<dbReference type="GO" id="GO:0016614">
    <property type="term" value="F:oxidoreductase activity, acting on CH-OH group of donors"/>
    <property type="evidence" value="ECO:0007669"/>
    <property type="project" value="InterPro"/>
</dbReference>
<keyword evidence="11" id="KW-1185">Reference proteome</keyword>
<feature type="active site" description="Proton acceptor" evidence="5">
    <location>
        <position position="506"/>
    </location>
</feature>
<evidence type="ECO:0000259" key="9">
    <source>
        <dbReference type="PROSITE" id="PS00624"/>
    </source>
</evidence>
<keyword evidence="4 6" id="KW-0274">FAD</keyword>
<gene>
    <name evidence="10" type="ORF">BKM31_37675</name>
</gene>
<evidence type="ECO:0000313" key="11">
    <source>
        <dbReference type="Proteomes" id="UP000190797"/>
    </source>
</evidence>
<name>A0A1V0AL63_9ACTN</name>
<proteinExistence type="inferred from homology"/>
<feature type="active site" description="Proton donor" evidence="5">
    <location>
        <position position="468"/>
    </location>
</feature>
<organism evidence="10 11">
    <name type="scientific">[Actinomadura] parvosata subsp. kistnae</name>
    <dbReference type="NCBI Taxonomy" id="1909395"/>
    <lineage>
        <taxon>Bacteria</taxon>
        <taxon>Bacillati</taxon>
        <taxon>Actinomycetota</taxon>
        <taxon>Actinomycetes</taxon>
        <taxon>Streptosporangiales</taxon>
        <taxon>Streptosporangiaceae</taxon>
        <taxon>Nonomuraea</taxon>
    </lineage>
</organism>
<evidence type="ECO:0000256" key="2">
    <source>
        <dbReference type="ARBA" id="ARBA00010790"/>
    </source>
</evidence>
<dbReference type="InterPro" id="IPR000172">
    <property type="entry name" value="GMC_OxRdtase_N"/>
</dbReference>
<dbReference type="GO" id="GO:0050660">
    <property type="term" value="F:flavin adenine dinucleotide binding"/>
    <property type="evidence" value="ECO:0007669"/>
    <property type="project" value="InterPro"/>
</dbReference>
<feature type="binding site" evidence="6">
    <location>
        <position position="85"/>
    </location>
    <ligand>
        <name>FAD</name>
        <dbReference type="ChEBI" id="CHEBI:57692"/>
    </ligand>
</feature>
<evidence type="ECO:0000256" key="1">
    <source>
        <dbReference type="ARBA" id="ARBA00001974"/>
    </source>
</evidence>
<reference evidence="11" key="1">
    <citation type="journal article" date="2017" name="Med. Chem. Commun.">
        <title>Nonomuraea sp. ATCC 55076 harbours the largest actinomycete chromosome to date and the kistamicin biosynthetic gene cluster.</title>
        <authorList>
            <person name="Nazari B."/>
            <person name="Forneris C.C."/>
            <person name="Gibson M.I."/>
            <person name="Moon K."/>
            <person name="Schramma K.R."/>
            <person name="Seyedsayamdost M.R."/>
        </authorList>
    </citation>
    <scope>NUCLEOTIDE SEQUENCE [LARGE SCALE GENOMIC DNA]</scope>
    <source>
        <strain evidence="11">ATCC 55076</strain>
    </source>
</reference>
<dbReference type="PANTHER" id="PTHR11552:SF147">
    <property type="entry name" value="CHOLINE DEHYDROGENASE, MITOCHONDRIAL"/>
    <property type="match status" value="1"/>
</dbReference>
<evidence type="ECO:0000256" key="5">
    <source>
        <dbReference type="PIRSR" id="PIRSR000137-1"/>
    </source>
</evidence>
<dbReference type="PIRSF" id="PIRSF000137">
    <property type="entry name" value="Alcohol_oxidase"/>
    <property type="match status" value="1"/>
</dbReference>
<dbReference type="AlphaFoldDB" id="A0A1V0AL63"/>
<dbReference type="SUPFAM" id="SSF51905">
    <property type="entry name" value="FAD/NAD(P)-binding domain"/>
    <property type="match status" value="1"/>
</dbReference>
<evidence type="ECO:0000256" key="6">
    <source>
        <dbReference type="PIRSR" id="PIRSR000137-2"/>
    </source>
</evidence>
<dbReference type="STRING" id="1909395.BKM31_37675"/>
<dbReference type="InterPro" id="IPR007867">
    <property type="entry name" value="GMC_OxRtase_C"/>
</dbReference>
<keyword evidence="3 7" id="KW-0285">Flavoprotein</keyword>
<dbReference type="InterPro" id="IPR012132">
    <property type="entry name" value="GMC_OxRdtase"/>
</dbReference>
<dbReference type="Pfam" id="PF05199">
    <property type="entry name" value="GMC_oxred_C"/>
    <property type="match status" value="1"/>
</dbReference>
<comment type="similarity">
    <text evidence="2 7">Belongs to the GMC oxidoreductase family.</text>
</comment>
<sequence length="530" mass="56614">MSEDSAYDYVIVGAGSAGCVLASRLSADPSRRVLLIEAGERDDDPAFRMPLQWSRLVAGPHAWRHLTTPQAGLGGRGVYLPHGRVLGGSSSVNAQMWVRGHRADFDDWPQGEGDGWSYEVMEPYFRRAERRAGEDGESGPYGTDGPMWISDLREPNVATAAFLEACAERGLRRLADLNEPDNSGFAPTPVNQYQGERWSVVDAYLRPAAGRPNLTVVTGATAHAIVLDGGRATGVRYRTGDGHVRTAHAGREVLLSAGAIGSPHLLMLSGVGPAGALAEAGIPLRHELPGVGANLHDHPTCPVYVRCAQPVTLLGAQDPAQLELWRRERRGLLGSNGGEAAAFVRSSPELAAPDLELIFMPAAQGPHFPAGPPGHGLMLTVVLLRPESRGSLRPAGPDPEQAPLIDPGYLTAPEDLPRIVAGLTIARDVLDAPALKPFVEGPMAPWRDTNDRDELAGYARDHLTTIFHPAGTCAIGDVVDSRLRVRGLTGLRVVDASVMPVINRGHPQAVVVAIAERAADLIRADRDQPR</sequence>
<protein>
    <recommendedName>
        <fullName evidence="8 9">Glucose-methanol-choline oxidoreductase N-terminal domain-containing protein</fullName>
    </recommendedName>
</protein>
<dbReference type="EMBL" id="CP017717">
    <property type="protein sequence ID" value="AQZ70965.1"/>
    <property type="molecule type" value="Genomic_DNA"/>
</dbReference>
<dbReference type="SUPFAM" id="SSF54373">
    <property type="entry name" value="FAD-linked reductases, C-terminal domain"/>
    <property type="match status" value="1"/>
</dbReference>
<evidence type="ECO:0000313" key="10">
    <source>
        <dbReference type="EMBL" id="AQZ70965.1"/>
    </source>
</evidence>
<dbReference type="Proteomes" id="UP000190797">
    <property type="component" value="Chromosome"/>
</dbReference>
<dbReference type="Pfam" id="PF00732">
    <property type="entry name" value="GMC_oxred_N"/>
    <property type="match status" value="1"/>
</dbReference>
<feature type="domain" description="Glucose-methanol-choline oxidoreductase N-terminal" evidence="9">
    <location>
        <begin position="258"/>
        <end position="272"/>
    </location>
</feature>
<dbReference type="Gene3D" id="3.50.50.60">
    <property type="entry name" value="FAD/NAD(P)-binding domain"/>
    <property type="match status" value="1"/>
</dbReference>
<dbReference type="OrthoDB" id="9785276at2"/>
<dbReference type="Gene3D" id="3.30.560.10">
    <property type="entry name" value="Glucose Oxidase, domain 3"/>
    <property type="match status" value="1"/>
</dbReference>
<evidence type="ECO:0000256" key="3">
    <source>
        <dbReference type="ARBA" id="ARBA00022630"/>
    </source>
</evidence>
<dbReference type="PROSITE" id="PS00624">
    <property type="entry name" value="GMC_OXRED_2"/>
    <property type="match status" value="1"/>
</dbReference>
<evidence type="ECO:0000256" key="7">
    <source>
        <dbReference type="RuleBase" id="RU003968"/>
    </source>
</evidence>
<dbReference type="PROSITE" id="PS00623">
    <property type="entry name" value="GMC_OXRED_1"/>
    <property type="match status" value="1"/>
</dbReference>
<dbReference type="InterPro" id="IPR036188">
    <property type="entry name" value="FAD/NAD-bd_sf"/>
</dbReference>
<comment type="cofactor">
    <cofactor evidence="1 6">
        <name>FAD</name>
        <dbReference type="ChEBI" id="CHEBI:57692"/>
    </cofactor>
</comment>
<feature type="binding site" evidence="6">
    <location>
        <begin position="507"/>
        <end position="508"/>
    </location>
    <ligand>
        <name>FAD</name>
        <dbReference type="ChEBI" id="CHEBI:57692"/>
    </ligand>
</feature>